<dbReference type="Proteomes" id="UP001379444">
    <property type="component" value="Chromosome"/>
</dbReference>
<keyword evidence="2" id="KW-1185">Reference proteome</keyword>
<reference evidence="1 2" key="1">
    <citation type="journal article" date="2024" name="Front. Plant Sci.">
        <title>Comprehensive phenomic and genomic studies of the species, Pectobacterium cacticida and proposal for reclassification as Alcorniella cacticida comb. nov.</title>
        <authorList>
            <person name="Jonca J."/>
            <person name="Pirhonen M."/>
            <person name="Waleron M.M."/>
            <person name="Gawor J."/>
            <person name="Mrozik A."/>
            <person name="Smoktunowicz M."/>
            <person name="Waleron K."/>
            <person name="Waleron M."/>
        </authorList>
    </citation>
    <scope>NUCLEOTIDE SEQUENCE [LARGE SCALE GENOMIC DNA]</scope>
    <source>
        <strain evidence="1 2">DPMP6</strain>
    </source>
</reference>
<name>A0ABZ2GEJ2_9GAMM</name>
<accession>A0ABZ2GEJ2</accession>
<organism evidence="1 2">
    <name type="scientific">Pectobacterium cacticida</name>
    <dbReference type="NCBI Taxonomy" id="69221"/>
    <lineage>
        <taxon>Bacteria</taxon>
        <taxon>Pseudomonadati</taxon>
        <taxon>Pseudomonadota</taxon>
        <taxon>Gammaproteobacteria</taxon>
        <taxon>Enterobacterales</taxon>
        <taxon>Pectobacteriaceae</taxon>
        <taxon>Pectobacterium</taxon>
    </lineage>
</organism>
<proteinExistence type="predicted"/>
<dbReference type="RefSeq" id="WP_264499051.1">
    <property type="nucleotide sequence ID" value="NZ_CP109947.1"/>
</dbReference>
<gene>
    <name evidence="1" type="ORF">QNA12_16625</name>
</gene>
<dbReference type="EMBL" id="CP125967">
    <property type="protein sequence ID" value="WWO40319.1"/>
    <property type="molecule type" value="Genomic_DNA"/>
</dbReference>
<protein>
    <submittedName>
        <fullName evidence="1">Uncharacterized protein</fullName>
    </submittedName>
</protein>
<evidence type="ECO:0000313" key="1">
    <source>
        <dbReference type="EMBL" id="WWO40319.1"/>
    </source>
</evidence>
<evidence type="ECO:0000313" key="2">
    <source>
        <dbReference type="Proteomes" id="UP001379444"/>
    </source>
</evidence>
<sequence length="113" mass="12584">MGISFRKNMGFPVHTGGALTVGATTRWGCNVGDVSLSGFAALRMPVLIENPTRLASRGFLDKPRTTKLFRYIDKDYSPKFTAANKFMKIYMVGSSIKKVHAEFSNENYLLGDR</sequence>